<dbReference type="GO" id="GO:0055085">
    <property type="term" value="P:transmembrane transport"/>
    <property type="evidence" value="ECO:0007669"/>
    <property type="project" value="InterPro"/>
</dbReference>
<dbReference type="GO" id="GO:0005886">
    <property type="term" value="C:plasma membrane"/>
    <property type="evidence" value="ECO:0007669"/>
    <property type="project" value="UniProtKB-SubCell"/>
</dbReference>
<feature type="transmembrane region" description="Helical" evidence="7">
    <location>
        <begin position="145"/>
        <end position="168"/>
    </location>
</feature>
<evidence type="ECO:0000256" key="4">
    <source>
        <dbReference type="ARBA" id="ARBA00022692"/>
    </source>
</evidence>
<feature type="transmembrane region" description="Helical" evidence="7">
    <location>
        <begin position="12"/>
        <end position="35"/>
    </location>
</feature>
<dbReference type="STRING" id="351627.Csac_2740"/>
<dbReference type="Proteomes" id="UP000000256">
    <property type="component" value="Chromosome"/>
</dbReference>
<evidence type="ECO:0000313" key="9">
    <source>
        <dbReference type="EMBL" id="ABP68305.1"/>
    </source>
</evidence>
<dbReference type="eggNOG" id="COG0395">
    <property type="taxonomic scope" value="Bacteria"/>
</dbReference>
<dbReference type="CDD" id="cd06261">
    <property type="entry name" value="TM_PBP2"/>
    <property type="match status" value="1"/>
</dbReference>
<dbReference type="HOGENOM" id="CLU_016047_1_2_9"/>
<evidence type="ECO:0000256" key="6">
    <source>
        <dbReference type="ARBA" id="ARBA00023136"/>
    </source>
</evidence>
<dbReference type="InterPro" id="IPR000515">
    <property type="entry name" value="MetI-like"/>
</dbReference>
<comment type="subcellular location">
    <subcellularLocation>
        <location evidence="1 7">Cell membrane</location>
        <topology evidence="1 7">Multi-pass membrane protein</topology>
    </subcellularLocation>
</comment>
<sequence length="284" mass="32348">MSWLKSQQKRKKLTLTVVYIILIIISIVNLSPFFWMISTSFKQPDEIFLTIPKLLPRSFSFSNYVGIWNDTYFSYYLKNSLIVALLNMLIGTLVSVFAGYGISRFNFKGRFLFSIVLIIVQIFPGMLLAIPLFTIMNKLRLIDTYWALLIAYSTFTLPFCTWMLKGYFDTIPVSLEEAARIEGCGRLQILFRIILPLALPGVVAVAMFAFVLAWQEYLFALTLTRSEEMRTITVGIAMMQGEHGRINWGQIMAGSIIACLPGVIVFLLMEKYLVQGFTMGAVKE</sequence>
<keyword evidence="10" id="KW-1185">Reference proteome</keyword>
<keyword evidence="2 7" id="KW-0813">Transport</keyword>
<gene>
    <name evidence="9" type="ordered locus">Csac_2740</name>
</gene>
<keyword evidence="5 7" id="KW-1133">Transmembrane helix</keyword>
<evidence type="ECO:0000259" key="8">
    <source>
        <dbReference type="PROSITE" id="PS50928"/>
    </source>
</evidence>
<feature type="domain" description="ABC transmembrane type-1" evidence="8">
    <location>
        <begin position="77"/>
        <end position="269"/>
    </location>
</feature>
<protein>
    <submittedName>
        <fullName evidence="9">Binding-protein-dependent transport systems inner membrane component</fullName>
    </submittedName>
</protein>
<keyword evidence="4 7" id="KW-0812">Transmembrane</keyword>
<evidence type="ECO:0000313" key="10">
    <source>
        <dbReference type="Proteomes" id="UP000000256"/>
    </source>
</evidence>
<evidence type="ECO:0000256" key="1">
    <source>
        <dbReference type="ARBA" id="ARBA00004651"/>
    </source>
</evidence>
<dbReference type="KEGG" id="csc:Csac_2740"/>
<name>A4XN20_CALS8</name>
<reference evidence="9 10" key="1">
    <citation type="journal article" date="2008" name="Appl. Environ. Microbiol.">
        <title>Hydrogenomics of the extremely thermophilic bacterium Caldicellulosiruptor saccharolyticus.</title>
        <authorList>
            <person name="van de Werken H.J."/>
            <person name="Verhaart M.R."/>
            <person name="VanFossen A.L."/>
            <person name="Willquist K."/>
            <person name="Lewis D.L."/>
            <person name="Nichols J.D."/>
            <person name="Goorissen H.P."/>
            <person name="Mongodin E.F."/>
            <person name="Nelson K.E."/>
            <person name="van Niel E.W."/>
            <person name="Stams A.J."/>
            <person name="Ward D.E."/>
            <person name="de Vos W.M."/>
            <person name="van der Oost J."/>
            <person name="Kelly R.M."/>
            <person name="Kengen S.W."/>
        </authorList>
    </citation>
    <scope>NUCLEOTIDE SEQUENCE [LARGE SCALE GENOMIC DNA]</scope>
    <source>
        <strain evidence="10">ATCC 43494 / DSM 8903 / Tp8T 6331</strain>
    </source>
</reference>
<organism evidence="9 10">
    <name type="scientific">Caldicellulosiruptor saccharolyticus (strain ATCC 43494 / DSM 8903 / Tp8T 6331)</name>
    <dbReference type="NCBI Taxonomy" id="351627"/>
    <lineage>
        <taxon>Bacteria</taxon>
        <taxon>Bacillati</taxon>
        <taxon>Bacillota</taxon>
        <taxon>Bacillota incertae sedis</taxon>
        <taxon>Caldicellulosiruptorales</taxon>
        <taxon>Caldicellulosiruptoraceae</taxon>
        <taxon>Caldicellulosiruptor</taxon>
    </lineage>
</organism>
<dbReference type="AlphaFoldDB" id="A4XN20"/>
<feature type="transmembrane region" description="Helical" evidence="7">
    <location>
        <begin position="112"/>
        <end position="133"/>
    </location>
</feature>
<evidence type="ECO:0000256" key="3">
    <source>
        <dbReference type="ARBA" id="ARBA00022475"/>
    </source>
</evidence>
<keyword evidence="3" id="KW-1003">Cell membrane</keyword>
<feature type="transmembrane region" description="Helical" evidence="7">
    <location>
        <begin position="81"/>
        <end position="100"/>
    </location>
</feature>
<proteinExistence type="inferred from homology"/>
<feature type="transmembrane region" description="Helical" evidence="7">
    <location>
        <begin position="248"/>
        <end position="269"/>
    </location>
</feature>
<dbReference type="PANTHER" id="PTHR32243">
    <property type="entry name" value="MALTOSE TRANSPORT SYSTEM PERMEASE-RELATED"/>
    <property type="match status" value="1"/>
</dbReference>
<dbReference type="EMBL" id="CP000679">
    <property type="protein sequence ID" value="ABP68305.1"/>
    <property type="molecule type" value="Genomic_DNA"/>
</dbReference>
<accession>A4XN20</accession>
<dbReference type="SUPFAM" id="SSF161098">
    <property type="entry name" value="MetI-like"/>
    <property type="match status" value="1"/>
</dbReference>
<dbReference type="PROSITE" id="PS50928">
    <property type="entry name" value="ABC_TM1"/>
    <property type="match status" value="1"/>
</dbReference>
<dbReference type="InterPro" id="IPR050901">
    <property type="entry name" value="BP-dep_ABC_trans_perm"/>
</dbReference>
<comment type="similarity">
    <text evidence="7">Belongs to the binding-protein-dependent transport system permease family.</text>
</comment>
<dbReference type="InterPro" id="IPR035906">
    <property type="entry name" value="MetI-like_sf"/>
</dbReference>
<keyword evidence="6 7" id="KW-0472">Membrane</keyword>
<evidence type="ECO:0000256" key="7">
    <source>
        <dbReference type="RuleBase" id="RU363032"/>
    </source>
</evidence>
<dbReference type="PANTHER" id="PTHR32243:SF18">
    <property type="entry name" value="INNER MEMBRANE ABC TRANSPORTER PERMEASE PROTEIN YCJP"/>
    <property type="match status" value="1"/>
</dbReference>
<dbReference type="Pfam" id="PF00528">
    <property type="entry name" value="BPD_transp_1"/>
    <property type="match status" value="1"/>
</dbReference>
<feature type="transmembrane region" description="Helical" evidence="7">
    <location>
        <begin position="189"/>
        <end position="214"/>
    </location>
</feature>
<dbReference type="OrthoDB" id="61400at2"/>
<evidence type="ECO:0000256" key="5">
    <source>
        <dbReference type="ARBA" id="ARBA00022989"/>
    </source>
</evidence>
<dbReference type="Gene3D" id="1.10.3720.10">
    <property type="entry name" value="MetI-like"/>
    <property type="match status" value="1"/>
</dbReference>
<dbReference type="RefSeq" id="WP_011918223.1">
    <property type="nucleotide sequence ID" value="NC_009437.1"/>
</dbReference>
<evidence type="ECO:0000256" key="2">
    <source>
        <dbReference type="ARBA" id="ARBA00022448"/>
    </source>
</evidence>